<proteinExistence type="predicted"/>
<keyword evidence="2" id="KW-1185">Reference proteome</keyword>
<evidence type="ECO:0000313" key="1">
    <source>
        <dbReference type="EMBL" id="KAE9389367.1"/>
    </source>
</evidence>
<accession>A0A6A4GWC0</accession>
<dbReference type="EMBL" id="ML769700">
    <property type="protein sequence ID" value="KAE9389367.1"/>
    <property type="molecule type" value="Genomic_DNA"/>
</dbReference>
<dbReference type="AlphaFoldDB" id="A0A6A4GWC0"/>
<evidence type="ECO:0000313" key="2">
    <source>
        <dbReference type="Proteomes" id="UP000799118"/>
    </source>
</evidence>
<sequence length="151" mass="16526">MSLRLENLIRRANLVKAGLDDKCPQYSLLPSSVVHFRQNFLEWNWGTISKLSSASPSISSDFSLLAPAHPHPGTSATASSIPRHSCCSSDRRLWGSFSQIFSAYLCFNDSPKNSKILKIIMNERLRTLQSAGCTGCIHVQALYALAAGGDL</sequence>
<dbReference type="Proteomes" id="UP000799118">
    <property type="component" value="Unassembled WGS sequence"/>
</dbReference>
<reference evidence="1" key="1">
    <citation type="journal article" date="2019" name="Environ. Microbiol.">
        <title>Fungal ecological strategies reflected in gene transcription - a case study of two litter decomposers.</title>
        <authorList>
            <person name="Barbi F."/>
            <person name="Kohler A."/>
            <person name="Barry K."/>
            <person name="Baskaran P."/>
            <person name="Daum C."/>
            <person name="Fauchery L."/>
            <person name="Ihrmark K."/>
            <person name="Kuo A."/>
            <person name="LaButti K."/>
            <person name="Lipzen A."/>
            <person name="Morin E."/>
            <person name="Grigoriev I.V."/>
            <person name="Henrissat B."/>
            <person name="Lindahl B."/>
            <person name="Martin F."/>
        </authorList>
    </citation>
    <scope>NUCLEOTIDE SEQUENCE</scope>
    <source>
        <strain evidence="1">JB14</strain>
    </source>
</reference>
<protein>
    <submittedName>
        <fullName evidence="1">Uncharacterized protein</fullName>
    </submittedName>
</protein>
<name>A0A6A4GWC0_9AGAR</name>
<gene>
    <name evidence="1" type="ORF">BT96DRAFT_402289</name>
</gene>
<organism evidence="1 2">
    <name type="scientific">Gymnopus androsaceus JB14</name>
    <dbReference type="NCBI Taxonomy" id="1447944"/>
    <lineage>
        <taxon>Eukaryota</taxon>
        <taxon>Fungi</taxon>
        <taxon>Dikarya</taxon>
        <taxon>Basidiomycota</taxon>
        <taxon>Agaricomycotina</taxon>
        <taxon>Agaricomycetes</taxon>
        <taxon>Agaricomycetidae</taxon>
        <taxon>Agaricales</taxon>
        <taxon>Marasmiineae</taxon>
        <taxon>Omphalotaceae</taxon>
        <taxon>Gymnopus</taxon>
    </lineage>
</organism>